<name>A0AAU9IV37_9CILI</name>
<reference evidence="4" key="1">
    <citation type="submission" date="2021-09" db="EMBL/GenBank/DDBJ databases">
        <authorList>
            <consortium name="AG Swart"/>
            <person name="Singh M."/>
            <person name="Singh A."/>
            <person name="Seah K."/>
            <person name="Emmerich C."/>
        </authorList>
    </citation>
    <scope>NUCLEOTIDE SEQUENCE</scope>
    <source>
        <strain evidence="4">ATCC30299</strain>
    </source>
</reference>
<evidence type="ECO:0008006" key="6">
    <source>
        <dbReference type="Google" id="ProtNLM"/>
    </source>
</evidence>
<dbReference type="SUPFAM" id="SSF50249">
    <property type="entry name" value="Nucleic acid-binding proteins"/>
    <property type="match status" value="1"/>
</dbReference>
<organism evidence="4 5">
    <name type="scientific">Blepharisma stoltei</name>
    <dbReference type="NCBI Taxonomy" id="1481888"/>
    <lineage>
        <taxon>Eukaryota</taxon>
        <taxon>Sar</taxon>
        <taxon>Alveolata</taxon>
        <taxon>Ciliophora</taxon>
        <taxon>Postciliodesmatophora</taxon>
        <taxon>Heterotrichea</taxon>
        <taxon>Heterotrichida</taxon>
        <taxon>Blepharismidae</taxon>
        <taxon>Blepharisma</taxon>
    </lineage>
</organism>
<keyword evidence="5" id="KW-1185">Reference proteome</keyword>
<dbReference type="GO" id="GO:0006281">
    <property type="term" value="P:DNA repair"/>
    <property type="evidence" value="ECO:0007669"/>
    <property type="project" value="InterPro"/>
</dbReference>
<dbReference type="GO" id="GO:0006260">
    <property type="term" value="P:DNA replication"/>
    <property type="evidence" value="ECO:0007669"/>
    <property type="project" value="InterPro"/>
</dbReference>
<dbReference type="Proteomes" id="UP001162131">
    <property type="component" value="Unassembled WGS sequence"/>
</dbReference>
<dbReference type="Gene3D" id="2.40.50.140">
    <property type="entry name" value="Nucleic acid-binding proteins"/>
    <property type="match status" value="1"/>
</dbReference>
<evidence type="ECO:0000313" key="5">
    <source>
        <dbReference type="Proteomes" id="UP001162131"/>
    </source>
</evidence>
<evidence type="ECO:0000256" key="3">
    <source>
        <dbReference type="ARBA" id="ARBA00023242"/>
    </source>
</evidence>
<dbReference type="EMBL" id="CAJZBQ010000018">
    <property type="protein sequence ID" value="CAG9317558.1"/>
    <property type="molecule type" value="Genomic_DNA"/>
</dbReference>
<comment type="caution">
    <text evidence="4">The sequence shown here is derived from an EMBL/GenBank/DDBJ whole genome shotgun (WGS) entry which is preliminary data.</text>
</comment>
<dbReference type="AlphaFoldDB" id="A0AAU9IV37"/>
<dbReference type="GO" id="GO:0031981">
    <property type="term" value="C:nuclear lumen"/>
    <property type="evidence" value="ECO:0007669"/>
    <property type="project" value="UniProtKB-ARBA"/>
</dbReference>
<dbReference type="GO" id="GO:0006310">
    <property type="term" value="P:DNA recombination"/>
    <property type="evidence" value="ECO:0007669"/>
    <property type="project" value="InterPro"/>
</dbReference>
<comment type="similarity">
    <text evidence="2">Belongs to the replication factor A protein 3 family.</text>
</comment>
<sequence>MAQSYPTTLGKDLTIGRKVSVVGKVEGTHENGIYIADDQTHIKIHNIPITLNGIVEVRGIVNAEAEIYCESYNQFEDFSYNFEAHSRVIELYKDFPALR</sequence>
<dbReference type="GO" id="GO:0003677">
    <property type="term" value="F:DNA binding"/>
    <property type="evidence" value="ECO:0007669"/>
    <property type="project" value="InterPro"/>
</dbReference>
<dbReference type="InterPro" id="IPR012340">
    <property type="entry name" value="NA-bd_OB-fold"/>
</dbReference>
<keyword evidence="3" id="KW-0539">Nucleus</keyword>
<gene>
    <name evidence="4" type="ORF">BSTOLATCC_MIC18803</name>
</gene>
<proteinExistence type="inferred from homology"/>
<dbReference type="Pfam" id="PF08661">
    <property type="entry name" value="Rep_fac-A_3"/>
    <property type="match status" value="1"/>
</dbReference>
<evidence type="ECO:0000256" key="2">
    <source>
        <dbReference type="ARBA" id="ARBA00009761"/>
    </source>
</evidence>
<evidence type="ECO:0000313" key="4">
    <source>
        <dbReference type="EMBL" id="CAG9317558.1"/>
    </source>
</evidence>
<evidence type="ECO:0000256" key="1">
    <source>
        <dbReference type="ARBA" id="ARBA00004123"/>
    </source>
</evidence>
<accession>A0AAU9IV37</accession>
<comment type="subcellular location">
    <subcellularLocation>
        <location evidence="1">Nucleus</location>
    </subcellularLocation>
</comment>
<dbReference type="InterPro" id="IPR013970">
    <property type="entry name" value="Rfa2"/>
</dbReference>
<protein>
    <recommendedName>
        <fullName evidence="6">Replication factor A protein 3</fullName>
    </recommendedName>
</protein>